<evidence type="ECO:0000313" key="5">
    <source>
        <dbReference type="EMBL" id="REG78247.1"/>
    </source>
</evidence>
<protein>
    <submittedName>
        <fullName evidence="5">LacI family transcriptional regulator</fullName>
    </submittedName>
</protein>
<dbReference type="PROSITE" id="PS50932">
    <property type="entry name" value="HTH_LACI_2"/>
    <property type="match status" value="1"/>
</dbReference>
<evidence type="ECO:0000256" key="2">
    <source>
        <dbReference type="ARBA" id="ARBA00023125"/>
    </source>
</evidence>
<name>A0A3E0D6Q9_9BACT</name>
<keyword evidence="3" id="KW-0804">Transcription</keyword>
<dbReference type="PANTHER" id="PTHR30146">
    <property type="entry name" value="LACI-RELATED TRANSCRIPTIONAL REPRESSOR"/>
    <property type="match status" value="1"/>
</dbReference>
<dbReference type="PANTHER" id="PTHR30146:SF109">
    <property type="entry name" value="HTH-TYPE TRANSCRIPTIONAL REGULATOR GALS"/>
    <property type="match status" value="1"/>
</dbReference>
<evidence type="ECO:0000256" key="3">
    <source>
        <dbReference type="ARBA" id="ARBA00023163"/>
    </source>
</evidence>
<dbReference type="Pfam" id="PF13377">
    <property type="entry name" value="Peripla_BP_3"/>
    <property type="match status" value="1"/>
</dbReference>
<reference evidence="5 6" key="1">
    <citation type="submission" date="2018-08" db="EMBL/GenBank/DDBJ databases">
        <title>Genomic Encyclopedia of Archaeal and Bacterial Type Strains, Phase II (KMG-II): from individual species to whole genera.</title>
        <authorList>
            <person name="Goeker M."/>
        </authorList>
    </citation>
    <scope>NUCLEOTIDE SEQUENCE [LARGE SCALE GENOMIC DNA]</scope>
    <source>
        <strain evidence="5 6">DSM 15986</strain>
    </source>
</reference>
<dbReference type="AlphaFoldDB" id="A0A3E0D6Q9"/>
<keyword evidence="1" id="KW-0805">Transcription regulation</keyword>
<keyword evidence="6" id="KW-1185">Reference proteome</keyword>
<dbReference type="GO" id="GO:0003700">
    <property type="term" value="F:DNA-binding transcription factor activity"/>
    <property type="evidence" value="ECO:0007669"/>
    <property type="project" value="TreeGrafter"/>
</dbReference>
<dbReference type="CDD" id="cd06267">
    <property type="entry name" value="PBP1_LacI_sugar_binding-like"/>
    <property type="match status" value="1"/>
</dbReference>
<dbReference type="RefSeq" id="WP_086543781.1">
    <property type="nucleotide sequence ID" value="NZ_MSSW01000090.1"/>
</dbReference>
<dbReference type="CDD" id="cd01392">
    <property type="entry name" value="HTH_LacI"/>
    <property type="match status" value="1"/>
</dbReference>
<feature type="domain" description="HTH lacI-type" evidence="4">
    <location>
        <begin position="5"/>
        <end position="59"/>
    </location>
</feature>
<gene>
    <name evidence="5" type="ORF">C8N25_1386</name>
</gene>
<comment type="caution">
    <text evidence="5">The sequence shown here is derived from an EMBL/GenBank/DDBJ whole genome shotgun (WGS) entry which is preliminary data.</text>
</comment>
<dbReference type="Gene3D" id="1.10.260.40">
    <property type="entry name" value="lambda repressor-like DNA-binding domains"/>
    <property type="match status" value="1"/>
</dbReference>
<dbReference type="GO" id="GO:0000976">
    <property type="term" value="F:transcription cis-regulatory region binding"/>
    <property type="evidence" value="ECO:0007669"/>
    <property type="project" value="TreeGrafter"/>
</dbReference>
<evidence type="ECO:0000313" key="6">
    <source>
        <dbReference type="Proteomes" id="UP000256405"/>
    </source>
</evidence>
<accession>A0A3E0D6Q9</accession>
<dbReference type="OrthoDB" id="867148at2"/>
<dbReference type="Gene3D" id="3.40.50.2300">
    <property type="match status" value="2"/>
</dbReference>
<dbReference type="InterPro" id="IPR046335">
    <property type="entry name" value="LacI/GalR-like_sensor"/>
</dbReference>
<proteinExistence type="predicted"/>
<dbReference type="EMBL" id="QUNF01000038">
    <property type="protein sequence ID" value="REG78247.1"/>
    <property type="molecule type" value="Genomic_DNA"/>
</dbReference>
<dbReference type="InterPro" id="IPR028082">
    <property type="entry name" value="Peripla_BP_I"/>
</dbReference>
<dbReference type="SUPFAM" id="SSF47413">
    <property type="entry name" value="lambda repressor-like DNA-binding domains"/>
    <property type="match status" value="1"/>
</dbReference>
<dbReference type="SUPFAM" id="SSF53822">
    <property type="entry name" value="Periplasmic binding protein-like I"/>
    <property type="match status" value="1"/>
</dbReference>
<dbReference type="Pfam" id="PF00356">
    <property type="entry name" value="LacI"/>
    <property type="match status" value="1"/>
</dbReference>
<organism evidence="5 6">
    <name type="scientific">Algoriphagus antarcticus</name>
    <dbReference type="NCBI Taxonomy" id="238540"/>
    <lineage>
        <taxon>Bacteria</taxon>
        <taxon>Pseudomonadati</taxon>
        <taxon>Bacteroidota</taxon>
        <taxon>Cytophagia</taxon>
        <taxon>Cytophagales</taxon>
        <taxon>Cyclobacteriaceae</taxon>
        <taxon>Algoriphagus</taxon>
    </lineage>
</organism>
<dbReference type="Proteomes" id="UP000256405">
    <property type="component" value="Unassembled WGS sequence"/>
</dbReference>
<sequence>MKKPITIKDLAKSLNISVATVSRALRNSNEISSETKKAVLKLAKEMHYHPNLLARGLINKKSKILGVVVPTINRQFWSNSISGIENIAYKDGYKVMIFQSAESFQKEVEIVETLANSRVDGILIAFSKETREYEHIQQVLDRGIPVLLFERVCDELNTSKVVTDDFFGAKRITQHLILRGKKHIAYLGGPQVLAVCRERFLGFKSAMDDAGLPISPEHVIETDDFTFEIAKNGIYQLWNSNNKPDAVFCFADILAIGALDACKELGIRVPEQLALAGFGNDDTSRFVSPSLTTMSQPSFEMGQLAAKLILEEINSEEEDEFDFKTEIIKPNLIVRESS</sequence>
<dbReference type="InterPro" id="IPR010982">
    <property type="entry name" value="Lambda_DNA-bd_dom_sf"/>
</dbReference>
<evidence type="ECO:0000256" key="1">
    <source>
        <dbReference type="ARBA" id="ARBA00023015"/>
    </source>
</evidence>
<dbReference type="InterPro" id="IPR000843">
    <property type="entry name" value="HTH_LacI"/>
</dbReference>
<evidence type="ECO:0000259" key="4">
    <source>
        <dbReference type="PROSITE" id="PS50932"/>
    </source>
</evidence>
<keyword evidence="2" id="KW-0238">DNA-binding</keyword>
<dbReference type="SMART" id="SM00354">
    <property type="entry name" value="HTH_LACI"/>
    <property type="match status" value="1"/>
</dbReference>